<protein>
    <submittedName>
        <fullName evidence="2">Uncharacterized protein</fullName>
    </submittedName>
</protein>
<accession>A0A438AUY3</accession>
<gene>
    <name evidence="2" type="ORF">EF834_13325</name>
</gene>
<feature type="region of interest" description="Disordered" evidence="1">
    <location>
        <begin position="1"/>
        <end position="47"/>
    </location>
</feature>
<organism evidence="2 3">
    <name type="scientific">Rhodococcus spongiicola</name>
    <dbReference type="NCBI Taxonomy" id="2487352"/>
    <lineage>
        <taxon>Bacteria</taxon>
        <taxon>Bacillati</taxon>
        <taxon>Actinomycetota</taxon>
        <taxon>Actinomycetes</taxon>
        <taxon>Mycobacteriales</taxon>
        <taxon>Nocardiaceae</taxon>
        <taxon>Rhodococcus</taxon>
    </lineage>
</organism>
<reference evidence="2 3" key="1">
    <citation type="submission" date="2018-11" db="EMBL/GenBank/DDBJ databases">
        <title>Rhodococcus spongicola sp. nov. and Rhodococcus xishaensis sp. nov. from marine sponges.</title>
        <authorList>
            <person name="Li L."/>
            <person name="Lin H.W."/>
        </authorList>
    </citation>
    <scope>NUCLEOTIDE SEQUENCE [LARGE SCALE GENOMIC DNA]</scope>
    <source>
        <strain evidence="2 3">LHW50502</strain>
    </source>
</reference>
<comment type="caution">
    <text evidence="2">The sequence shown here is derived from an EMBL/GenBank/DDBJ whole genome shotgun (WGS) entry which is preliminary data.</text>
</comment>
<dbReference type="EMBL" id="RKLN01000004">
    <property type="protein sequence ID" value="RVW02530.1"/>
    <property type="molecule type" value="Genomic_DNA"/>
</dbReference>
<dbReference type="AlphaFoldDB" id="A0A438AUY3"/>
<evidence type="ECO:0000313" key="3">
    <source>
        <dbReference type="Proteomes" id="UP000284333"/>
    </source>
</evidence>
<name>A0A438AUY3_9NOCA</name>
<evidence type="ECO:0000313" key="2">
    <source>
        <dbReference type="EMBL" id="RVW02530.1"/>
    </source>
</evidence>
<evidence type="ECO:0000256" key="1">
    <source>
        <dbReference type="SAM" id="MobiDB-lite"/>
    </source>
</evidence>
<feature type="compositionally biased region" description="Low complexity" evidence="1">
    <location>
        <begin position="20"/>
        <end position="36"/>
    </location>
</feature>
<proteinExistence type="predicted"/>
<feature type="compositionally biased region" description="Basic and acidic residues" evidence="1">
    <location>
        <begin position="1"/>
        <end position="19"/>
    </location>
</feature>
<dbReference type="Proteomes" id="UP000284333">
    <property type="component" value="Unassembled WGS sequence"/>
</dbReference>
<feature type="compositionally biased region" description="Basic and acidic residues" evidence="1">
    <location>
        <begin position="38"/>
        <end position="47"/>
    </location>
</feature>
<keyword evidence="3" id="KW-1185">Reference proteome</keyword>
<sequence>MADQRAELAARQDDARKQIADAQEQADAAETAMQTARDTQEEADKHAAAVNEQLDEREEELDRREAALEPREADAAKSKFGSGVHLVGVDINPGTYRAAGGNYCYWERLSGTSGEFDDLIANGGVEGAVVVTISPSDVAFSSSGCGTWSKAG</sequence>